<keyword evidence="2" id="KW-1185">Reference proteome</keyword>
<dbReference type="EMBL" id="CP015217">
    <property type="protein sequence ID" value="AOP33522.1"/>
    <property type="molecule type" value="Genomic_DNA"/>
</dbReference>
<sequence>MVFDWDNIKNETLKAERNISFERIVIEIESGSVLEILKHPKKEKYQNQILIIIEIDNYAWVIPAIESKNTYFLKTAYPSRKYTNIYLPETNL</sequence>
<reference evidence="1 2" key="1">
    <citation type="submission" date="2016-04" db="EMBL/GenBank/DDBJ databases">
        <title>Complete genome seqeunce of Leptospira alstonii serovar Room22.</title>
        <authorList>
            <person name="Nally J.E."/>
            <person name="Bayles D.O."/>
            <person name="Hurley D."/>
            <person name="Fanning S."/>
            <person name="McMahon B.J."/>
            <person name="Arent Z."/>
        </authorList>
    </citation>
    <scope>NUCLEOTIDE SEQUENCE [LARGE SCALE GENOMIC DNA]</scope>
    <source>
        <strain evidence="1 2">GWTS #1</strain>
    </source>
</reference>
<evidence type="ECO:0000313" key="2">
    <source>
        <dbReference type="Proteomes" id="UP000094197"/>
    </source>
</evidence>
<dbReference type="AlphaFoldDB" id="A0A1D7UV93"/>
<dbReference type="Proteomes" id="UP000094197">
    <property type="component" value="Chromosome 1"/>
</dbReference>
<evidence type="ECO:0000313" key="1">
    <source>
        <dbReference type="EMBL" id="AOP33522.1"/>
    </source>
</evidence>
<proteinExistence type="predicted"/>
<name>A0A1D7UV93_9LEPT</name>
<accession>A0A1D7UV93</accession>
<organism evidence="1 2">
    <name type="scientific">Leptospira tipperaryensis</name>
    <dbReference type="NCBI Taxonomy" id="2564040"/>
    <lineage>
        <taxon>Bacteria</taxon>
        <taxon>Pseudomonadati</taxon>
        <taxon>Spirochaetota</taxon>
        <taxon>Spirochaetia</taxon>
        <taxon>Leptospirales</taxon>
        <taxon>Leptospiraceae</taxon>
        <taxon>Leptospira</taxon>
    </lineage>
</organism>
<protein>
    <submittedName>
        <fullName evidence="1">Toxin</fullName>
    </submittedName>
</protein>
<dbReference type="OrthoDB" id="9814045at2"/>
<dbReference type="KEGG" id="laj:A0128_06485"/>
<gene>
    <name evidence="1" type="ORF">A0128_06485</name>
</gene>